<dbReference type="PANTHER" id="PTHR47245">
    <property type="entry name" value="PEPTIDYLPROLYL ISOMERASE"/>
    <property type="match status" value="1"/>
</dbReference>
<gene>
    <name evidence="3" type="ORF">MYP_4572</name>
</gene>
<dbReference type="Gene3D" id="3.30.1330.60">
    <property type="entry name" value="OmpA-like domain"/>
    <property type="match status" value="1"/>
</dbReference>
<dbReference type="PANTHER" id="PTHR47245:SF2">
    <property type="entry name" value="PEPTIDYL-PROLYL CIS-TRANS ISOMERASE HP_0175-RELATED"/>
    <property type="match status" value="1"/>
</dbReference>
<keyword evidence="4" id="KW-1185">Reference proteome</keyword>
<dbReference type="Gene3D" id="3.10.50.40">
    <property type="match status" value="2"/>
</dbReference>
<evidence type="ECO:0000313" key="3">
    <source>
        <dbReference type="EMBL" id="GAL87342.1"/>
    </source>
</evidence>
<dbReference type="Pfam" id="PF00639">
    <property type="entry name" value="Rotamase"/>
    <property type="match status" value="1"/>
</dbReference>
<dbReference type="PROSITE" id="PS50198">
    <property type="entry name" value="PPIC_PPIASE_2"/>
    <property type="match status" value="2"/>
</dbReference>
<dbReference type="RefSeq" id="WP_045468594.1">
    <property type="nucleotide sequence ID" value="NZ_BBLT01000012.1"/>
</dbReference>
<sequence>MKKSFVAFLSAALIVSGCKTSEKTSKTATDPSVAVIGGQPVNENEFVYVYNKNNSSAPDAYTEKSIKEYLDLYINFKLKVKEAESLGIDTTTSFKRELEGYRKQLAQPYLTEKGVTEQLIKEAYERMKEEVKAAHILINVSPDADPKDTLAAFNKINEIRQKALSGESFEKLAKQYSQDPSAKTNGGDLGYFTALQMVYPFEDAAYKTPVGQISQPVKTRFGYHIIQVKDKRKSQGQVRVAHIMVRATSGTAEADSLAAKQKIDEIYTKVQKGEDWNQLANQFSDDVNSKSKGGELPWFSTGRMIPSFEDAAFGLEVNQVSKPVQTPYGWHVIKLLEKKGLEPFEELEPTLKAKVSKDSRSELNKTRLIERLKRENNFTENVKSLELAISKTDSSLLEGKWNFTPDTKNNPVLFNVGKQNYTVNDFLTFVKEKQRPRKNSSIAQYVKILYKEYADQQLLGYEESHLADKYVDYKMLVKEYRDGILLFQLMDEKVWSKAIEDTTGLKSYFNQNRDKFKWDRRVDAVIFNVKDKATLEKLKAELAKGKFEVKDQKLSAVNYKANNSDIEDSYKKELDKVVSQLQKDKNLVLELSASAEAKEPATLSLMRGAGVYNYIKSKGVDSTRIIIKDLGKGTPKKTEAEKNADRKVGLVVYSTSKKVLENTFNQNAPLTLQVTEGKFQKGDNEILNAIEWKEGTSQIEKDGRIYFIKINKVEEPRPKTFEESRGLAISDYQTYLEQEWIKDMKKKYPVSINEPEIQKLVKTKN</sequence>
<dbReference type="InterPro" id="IPR027304">
    <property type="entry name" value="Trigger_fact/SurA_dom_sf"/>
</dbReference>
<dbReference type="eggNOG" id="COG0760">
    <property type="taxonomic scope" value="Bacteria"/>
</dbReference>
<dbReference type="InterPro" id="IPR006665">
    <property type="entry name" value="OmpA-like"/>
</dbReference>
<keyword evidence="1" id="KW-0697">Rotamase</keyword>
<dbReference type="EMBL" id="BBLT01000012">
    <property type="protein sequence ID" value="GAL87342.1"/>
    <property type="molecule type" value="Genomic_DNA"/>
</dbReference>
<dbReference type="Pfam" id="PF00691">
    <property type="entry name" value="OmpA"/>
    <property type="match status" value="1"/>
</dbReference>
<evidence type="ECO:0000256" key="1">
    <source>
        <dbReference type="PROSITE-ProRule" id="PRU00278"/>
    </source>
</evidence>
<dbReference type="InterPro" id="IPR036737">
    <property type="entry name" value="OmpA-like_sf"/>
</dbReference>
<feature type="domain" description="PpiC" evidence="2">
    <location>
        <begin position="128"/>
        <end position="230"/>
    </location>
</feature>
<dbReference type="OrthoDB" id="14196at2"/>
<dbReference type="InterPro" id="IPR023058">
    <property type="entry name" value="PPIase_PpiC_CS"/>
</dbReference>
<dbReference type="InterPro" id="IPR050245">
    <property type="entry name" value="PrsA_foldase"/>
</dbReference>
<protein>
    <submittedName>
        <fullName evidence="3">Peptidyl-prolyl cis-trans isomerase</fullName>
    </submittedName>
</protein>
<dbReference type="PROSITE" id="PS01096">
    <property type="entry name" value="PPIC_PPIASE_1"/>
    <property type="match status" value="1"/>
</dbReference>
<dbReference type="InterPro" id="IPR046357">
    <property type="entry name" value="PPIase_dom_sf"/>
</dbReference>
<reference evidence="3 4" key="1">
    <citation type="submission" date="2014-09" db="EMBL/GenBank/DDBJ databases">
        <title>Sporocytophaga myxococcoides PG-01 genome sequencing.</title>
        <authorList>
            <person name="Liu L."/>
            <person name="Gao P.J."/>
            <person name="Chen G.J."/>
            <person name="Wang L.S."/>
        </authorList>
    </citation>
    <scope>NUCLEOTIDE SEQUENCE [LARGE SCALE GENOMIC DNA]</scope>
    <source>
        <strain evidence="3 4">PG-01</strain>
    </source>
</reference>
<dbReference type="GO" id="GO:0003755">
    <property type="term" value="F:peptidyl-prolyl cis-trans isomerase activity"/>
    <property type="evidence" value="ECO:0007669"/>
    <property type="project" value="UniProtKB-KW"/>
</dbReference>
<dbReference type="InterPro" id="IPR000297">
    <property type="entry name" value="PPIase_PpiC"/>
</dbReference>
<dbReference type="AlphaFoldDB" id="A0A098LLY8"/>
<comment type="caution">
    <text evidence="3">The sequence shown here is derived from an EMBL/GenBank/DDBJ whole genome shotgun (WGS) entry which is preliminary data.</text>
</comment>
<dbReference type="SUPFAM" id="SSF109998">
    <property type="entry name" value="Triger factor/SurA peptide-binding domain-like"/>
    <property type="match status" value="1"/>
</dbReference>
<proteinExistence type="predicted"/>
<name>A0A098LLY8_9BACT</name>
<keyword evidence="1 3" id="KW-0413">Isomerase</keyword>
<organism evidence="3 4">
    <name type="scientific">Sporocytophaga myxococcoides</name>
    <dbReference type="NCBI Taxonomy" id="153721"/>
    <lineage>
        <taxon>Bacteria</taxon>
        <taxon>Pseudomonadati</taxon>
        <taxon>Bacteroidota</taxon>
        <taxon>Cytophagia</taxon>
        <taxon>Cytophagales</taxon>
        <taxon>Cytophagaceae</taxon>
        <taxon>Sporocytophaga</taxon>
    </lineage>
</organism>
<dbReference type="PROSITE" id="PS51257">
    <property type="entry name" value="PROKAR_LIPOPROTEIN"/>
    <property type="match status" value="1"/>
</dbReference>
<evidence type="ECO:0000313" key="4">
    <source>
        <dbReference type="Proteomes" id="UP000030185"/>
    </source>
</evidence>
<dbReference type="Pfam" id="PF13616">
    <property type="entry name" value="Rotamase_3"/>
    <property type="match status" value="1"/>
</dbReference>
<feature type="domain" description="PpiC" evidence="2">
    <location>
        <begin position="235"/>
        <end position="337"/>
    </location>
</feature>
<evidence type="ECO:0000259" key="2">
    <source>
        <dbReference type="PROSITE" id="PS50198"/>
    </source>
</evidence>
<accession>A0A098LLY8</accession>
<dbReference type="SUPFAM" id="SSF54534">
    <property type="entry name" value="FKBP-like"/>
    <property type="match status" value="2"/>
</dbReference>
<dbReference type="SUPFAM" id="SSF103088">
    <property type="entry name" value="OmpA-like"/>
    <property type="match status" value="1"/>
</dbReference>
<dbReference type="STRING" id="153721.MYP_4572"/>
<dbReference type="Proteomes" id="UP000030185">
    <property type="component" value="Unassembled WGS sequence"/>
</dbReference>